<dbReference type="InterPro" id="IPR003676">
    <property type="entry name" value="SAUR_fam"/>
</dbReference>
<dbReference type="OrthoDB" id="660486at2759"/>
<dbReference type="Pfam" id="PF02519">
    <property type="entry name" value="Auxin_inducible"/>
    <property type="match status" value="1"/>
</dbReference>
<sequence length="170" mass="19053">MEVQNKKHKRSSSILKKLESYLSLSRRLNQSARPTHMFASKNVNKANAKRQVAPTGCFSVCVGPEKQRFVIKTEFANHPLFRMLLEDAELEYGFQNDGPIVLPCEVDLFCKVLAEMDLGKDIDNYPPCGFAYGSCSPFNPARRLGKSSMAKGCTSYGLLTPPQLLKINNY</sequence>
<keyword evidence="2" id="KW-1185">Reference proteome</keyword>
<dbReference type="PANTHER" id="PTHR31374">
    <property type="entry name" value="AUXIN-INDUCED PROTEIN-LIKE-RELATED"/>
    <property type="match status" value="1"/>
</dbReference>
<proteinExistence type="inferred from homology"/>
<evidence type="ECO:0000313" key="2">
    <source>
        <dbReference type="Proteomes" id="UP000504604"/>
    </source>
</evidence>
<name>A0A6I9SS73_SESIN</name>
<dbReference type="GO" id="GO:0009733">
    <property type="term" value="P:response to auxin"/>
    <property type="evidence" value="ECO:0007669"/>
    <property type="project" value="InterPro"/>
</dbReference>
<dbReference type="KEGG" id="sind:105158157"/>
<comment type="similarity">
    <text evidence="1">Belongs to the ARG7 family.</text>
</comment>
<organism evidence="2 3">
    <name type="scientific">Sesamum indicum</name>
    <name type="common">Oriental sesame</name>
    <name type="synonym">Sesamum orientale</name>
    <dbReference type="NCBI Taxonomy" id="4182"/>
    <lineage>
        <taxon>Eukaryota</taxon>
        <taxon>Viridiplantae</taxon>
        <taxon>Streptophyta</taxon>
        <taxon>Embryophyta</taxon>
        <taxon>Tracheophyta</taxon>
        <taxon>Spermatophyta</taxon>
        <taxon>Magnoliopsida</taxon>
        <taxon>eudicotyledons</taxon>
        <taxon>Gunneridae</taxon>
        <taxon>Pentapetalae</taxon>
        <taxon>asterids</taxon>
        <taxon>lamiids</taxon>
        <taxon>Lamiales</taxon>
        <taxon>Pedaliaceae</taxon>
        <taxon>Sesamum</taxon>
    </lineage>
</organism>
<dbReference type="AlphaFoldDB" id="A0A6I9SS73"/>
<evidence type="ECO:0000256" key="1">
    <source>
        <dbReference type="ARBA" id="ARBA00006974"/>
    </source>
</evidence>
<dbReference type="Proteomes" id="UP000504604">
    <property type="component" value="Linkage group LG3"/>
</dbReference>
<dbReference type="GeneID" id="105158157"/>
<dbReference type="RefSeq" id="XP_011073103.1">
    <property type="nucleotide sequence ID" value="XM_011074801.2"/>
</dbReference>
<protein>
    <submittedName>
        <fullName evidence="3">Auxin-responsive protein SAUR71-like</fullName>
    </submittedName>
</protein>
<dbReference type="PANTHER" id="PTHR31374:SF118">
    <property type="entry name" value="OS01G0924966 PROTEIN"/>
    <property type="match status" value="1"/>
</dbReference>
<evidence type="ECO:0000313" key="3">
    <source>
        <dbReference type="RefSeq" id="XP_011073103.1"/>
    </source>
</evidence>
<dbReference type="InParanoid" id="A0A6I9SS73"/>
<accession>A0A6I9SS73</accession>
<gene>
    <name evidence="3" type="primary">LOC105158157</name>
</gene>
<dbReference type="FunCoup" id="A0A6I9SS73">
    <property type="interactions" value="179"/>
</dbReference>
<reference evidence="3" key="1">
    <citation type="submission" date="2025-08" db="UniProtKB">
        <authorList>
            <consortium name="RefSeq"/>
        </authorList>
    </citation>
    <scope>IDENTIFICATION</scope>
</reference>